<dbReference type="InterPro" id="IPR020846">
    <property type="entry name" value="MFS_dom"/>
</dbReference>
<proteinExistence type="inferred from homology"/>
<protein>
    <recommendedName>
        <fullName evidence="7">Major facilitator superfamily (MFS) profile domain-containing protein</fullName>
    </recommendedName>
</protein>
<dbReference type="EMBL" id="CAJNOR010014904">
    <property type="protein sequence ID" value="CAF1680327.1"/>
    <property type="molecule type" value="Genomic_DNA"/>
</dbReference>
<sequence>MSQMGLLRVLLPYKSLEGLQHLIIIIKQIKIVGLFIKLRENPMAIVVSAFAAFGGFLYGYDTGTISGIIDMPFFLEKYGYLQNNGTATYALRSSDKSLIVSILSAGTFVGALLGYPSSDFLGRR</sequence>
<evidence type="ECO:0000256" key="1">
    <source>
        <dbReference type="ARBA" id="ARBA00004141"/>
    </source>
</evidence>
<dbReference type="GO" id="GO:0016020">
    <property type="term" value="C:membrane"/>
    <property type="evidence" value="ECO:0007669"/>
    <property type="project" value="UniProtKB-SubCell"/>
</dbReference>
<dbReference type="InterPro" id="IPR050360">
    <property type="entry name" value="MFS_Sugar_Transporters"/>
</dbReference>
<evidence type="ECO:0000313" key="9">
    <source>
        <dbReference type="Proteomes" id="UP000663828"/>
    </source>
</evidence>
<dbReference type="Pfam" id="PF00083">
    <property type="entry name" value="Sugar_tr"/>
    <property type="match status" value="1"/>
</dbReference>
<organism evidence="8 9">
    <name type="scientific">Adineta ricciae</name>
    <name type="common">Rotifer</name>
    <dbReference type="NCBI Taxonomy" id="249248"/>
    <lineage>
        <taxon>Eukaryota</taxon>
        <taxon>Metazoa</taxon>
        <taxon>Spiralia</taxon>
        <taxon>Gnathifera</taxon>
        <taxon>Rotifera</taxon>
        <taxon>Eurotatoria</taxon>
        <taxon>Bdelloidea</taxon>
        <taxon>Adinetida</taxon>
        <taxon>Adinetidae</taxon>
        <taxon>Adineta</taxon>
    </lineage>
</organism>
<evidence type="ECO:0000256" key="2">
    <source>
        <dbReference type="ARBA" id="ARBA00010992"/>
    </source>
</evidence>
<feature type="domain" description="Major facilitator superfamily (MFS) profile" evidence="7">
    <location>
        <begin position="47"/>
        <end position="124"/>
    </location>
</feature>
<dbReference type="SUPFAM" id="SSF103473">
    <property type="entry name" value="MFS general substrate transporter"/>
    <property type="match status" value="1"/>
</dbReference>
<reference evidence="8" key="1">
    <citation type="submission" date="2021-02" db="EMBL/GenBank/DDBJ databases">
        <authorList>
            <person name="Nowell W R."/>
        </authorList>
    </citation>
    <scope>NUCLEOTIDE SEQUENCE</scope>
</reference>
<dbReference type="PANTHER" id="PTHR48022:SF17">
    <property type="entry name" value="HEXOSE TRANSPORTER"/>
    <property type="match status" value="1"/>
</dbReference>
<dbReference type="Proteomes" id="UP000663828">
    <property type="component" value="Unassembled WGS sequence"/>
</dbReference>
<dbReference type="AlphaFoldDB" id="A0A816H1X9"/>
<dbReference type="PANTHER" id="PTHR48022">
    <property type="entry name" value="PLASTIDIC GLUCOSE TRANSPORTER 4"/>
    <property type="match status" value="1"/>
</dbReference>
<evidence type="ECO:0000256" key="4">
    <source>
        <dbReference type="ARBA" id="ARBA00022989"/>
    </source>
</evidence>
<keyword evidence="9" id="KW-1185">Reference proteome</keyword>
<comment type="similarity">
    <text evidence="2">Belongs to the major facilitator superfamily. Sugar transporter (TC 2.A.1.1) family.</text>
</comment>
<accession>A0A816H1X9</accession>
<feature type="non-terminal residue" evidence="8">
    <location>
        <position position="124"/>
    </location>
</feature>
<feature type="transmembrane region" description="Helical" evidence="6">
    <location>
        <begin position="98"/>
        <end position="115"/>
    </location>
</feature>
<dbReference type="InterPro" id="IPR005828">
    <property type="entry name" value="MFS_sugar_transport-like"/>
</dbReference>
<name>A0A816H1X9_ADIRI</name>
<evidence type="ECO:0000313" key="8">
    <source>
        <dbReference type="EMBL" id="CAF1680327.1"/>
    </source>
</evidence>
<evidence type="ECO:0000256" key="5">
    <source>
        <dbReference type="ARBA" id="ARBA00023136"/>
    </source>
</evidence>
<gene>
    <name evidence="8" type="ORF">XAT740_LOCUS60430</name>
</gene>
<keyword evidence="4 6" id="KW-1133">Transmembrane helix</keyword>
<evidence type="ECO:0000259" key="7">
    <source>
        <dbReference type="PROSITE" id="PS50850"/>
    </source>
</evidence>
<dbReference type="InterPro" id="IPR036259">
    <property type="entry name" value="MFS_trans_sf"/>
</dbReference>
<keyword evidence="3 6" id="KW-0812">Transmembrane</keyword>
<keyword evidence="5 6" id="KW-0472">Membrane</keyword>
<evidence type="ECO:0000256" key="3">
    <source>
        <dbReference type="ARBA" id="ARBA00022692"/>
    </source>
</evidence>
<evidence type="ECO:0000256" key="6">
    <source>
        <dbReference type="SAM" id="Phobius"/>
    </source>
</evidence>
<dbReference type="PROSITE" id="PS50850">
    <property type="entry name" value="MFS"/>
    <property type="match status" value="1"/>
</dbReference>
<feature type="transmembrane region" description="Helical" evidence="6">
    <location>
        <begin position="43"/>
        <end position="60"/>
    </location>
</feature>
<comment type="subcellular location">
    <subcellularLocation>
        <location evidence="1">Membrane</location>
        <topology evidence="1">Multi-pass membrane protein</topology>
    </subcellularLocation>
</comment>
<comment type="caution">
    <text evidence="8">The sequence shown here is derived from an EMBL/GenBank/DDBJ whole genome shotgun (WGS) entry which is preliminary data.</text>
</comment>
<dbReference type="GO" id="GO:0005351">
    <property type="term" value="F:carbohydrate:proton symporter activity"/>
    <property type="evidence" value="ECO:0007669"/>
    <property type="project" value="TreeGrafter"/>
</dbReference>
<dbReference type="Gene3D" id="1.20.1250.20">
    <property type="entry name" value="MFS general substrate transporter like domains"/>
    <property type="match status" value="1"/>
</dbReference>